<evidence type="ECO:0000259" key="3">
    <source>
        <dbReference type="Pfam" id="PF01551"/>
    </source>
</evidence>
<dbReference type="InterPro" id="IPR050570">
    <property type="entry name" value="Cell_wall_metabolism_enzyme"/>
</dbReference>
<dbReference type="FunFam" id="2.70.70.10:FF:000006">
    <property type="entry name" value="M23 family peptidase"/>
    <property type="match status" value="1"/>
</dbReference>
<comment type="caution">
    <text evidence="4">The sequence shown here is derived from an EMBL/GenBank/DDBJ whole genome shotgun (WGS) entry which is preliminary data.</text>
</comment>
<name>A0A5A9W6L3_9GAMM</name>
<feature type="transmembrane region" description="Helical" evidence="2">
    <location>
        <begin position="23"/>
        <end position="46"/>
    </location>
</feature>
<dbReference type="GO" id="GO:0004222">
    <property type="term" value="F:metalloendopeptidase activity"/>
    <property type="evidence" value="ECO:0007669"/>
    <property type="project" value="TreeGrafter"/>
</dbReference>
<keyword evidence="2" id="KW-1133">Transmembrane helix</keyword>
<keyword evidence="5" id="KW-1185">Reference proteome</keyword>
<keyword evidence="1" id="KW-0732">Signal</keyword>
<dbReference type="CDD" id="cd12797">
    <property type="entry name" value="M23_peptidase"/>
    <property type="match status" value="1"/>
</dbReference>
<dbReference type="SUPFAM" id="SSF51261">
    <property type="entry name" value="Duplicated hybrid motif"/>
    <property type="match status" value="1"/>
</dbReference>
<organism evidence="4 5">
    <name type="scientific">Nitrincola tapanii</name>
    <dbReference type="NCBI Taxonomy" id="1708751"/>
    <lineage>
        <taxon>Bacteria</taxon>
        <taxon>Pseudomonadati</taxon>
        <taxon>Pseudomonadota</taxon>
        <taxon>Gammaproteobacteria</taxon>
        <taxon>Oceanospirillales</taxon>
        <taxon>Oceanospirillaceae</taxon>
        <taxon>Nitrincola</taxon>
    </lineage>
</organism>
<evidence type="ECO:0000256" key="2">
    <source>
        <dbReference type="SAM" id="Phobius"/>
    </source>
</evidence>
<dbReference type="PANTHER" id="PTHR21666">
    <property type="entry name" value="PEPTIDASE-RELATED"/>
    <property type="match status" value="1"/>
</dbReference>
<reference evidence="4 5" key="1">
    <citation type="submission" date="2019-03" db="EMBL/GenBank/DDBJ databases">
        <title>Nitrincola sp. nov. isolated from an Indian soda lake.</title>
        <authorList>
            <person name="Joshi A."/>
            <person name="Thite S.V."/>
            <person name="Joseph N."/>
            <person name="Dhotre D."/>
            <person name="Moorthy M."/>
            <person name="Shouche Y.S."/>
        </authorList>
    </citation>
    <scope>NUCLEOTIDE SEQUENCE [LARGE SCALE GENOMIC DNA]</scope>
    <source>
        <strain evidence="4 5">MEB193</strain>
    </source>
</reference>
<keyword evidence="2" id="KW-0812">Transmembrane</keyword>
<dbReference type="Pfam" id="PF01551">
    <property type="entry name" value="Peptidase_M23"/>
    <property type="match status" value="1"/>
</dbReference>
<dbReference type="AlphaFoldDB" id="A0A5A9W6L3"/>
<dbReference type="Proteomes" id="UP000325302">
    <property type="component" value="Unassembled WGS sequence"/>
</dbReference>
<proteinExistence type="predicted"/>
<accession>A0A5A9W6L3</accession>
<dbReference type="Gene3D" id="2.70.70.10">
    <property type="entry name" value="Glucose Permease (Domain IIA)"/>
    <property type="match status" value="1"/>
</dbReference>
<dbReference type="EMBL" id="SMRS01000002">
    <property type="protein sequence ID" value="KAA0875659.1"/>
    <property type="molecule type" value="Genomic_DNA"/>
</dbReference>
<protein>
    <submittedName>
        <fullName evidence="4">M23 family metallopeptidase</fullName>
    </submittedName>
</protein>
<dbReference type="PANTHER" id="PTHR21666:SF289">
    <property type="entry name" value="L-ALA--D-GLU ENDOPEPTIDASE"/>
    <property type="match status" value="1"/>
</dbReference>
<evidence type="ECO:0000256" key="1">
    <source>
        <dbReference type="ARBA" id="ARBA00022729"/>
    </source>
</evidence>
<evidence type="ECO:0000313" key="5">
    <source>
        <dbReference type="Proteomes" id="UP000325302"/>
    </source>
</evidence>
<evidence type="ECO:0000313" key="4">
    <source>
        <dbReference type="EMBL" id="KAA0875659.1"/>
    </source>
</evidence>
<sequence>MRQKFIITLTSVRGSRQYTLSQVAGYLLALFLILAALSFFVSNLLLVKTREDLSGLELQKQALEDQFSEALGTQQLYLERLTELSNHFAETFYERSQLEEENLRLDADLSELESLLGFMGELPPQATAAERSALLKAASIQRLFLLHSIPNGLPIKGVRMGDRFGSRLNPVTKRRSPHHGIDFPAPTGTPIYATADGIVEQAGFDQGSGFGNLIVLQHNFGFKTYFAHLSRLSVKAGQYVHKGQKIGYSGNTGRSTGPHLHYEVRHLYSPIDPIHFIRWGLDNFESLFTAVEDIPWESLSAMYPLNQSAQQ</sequence>
<keyword evidence="2" id="KW-0472">Membrane</keyword>
<feature type="domain" description="M23ase beta-sheet core" evidence="3">
    <location>
        <begin position="177"/>
        <end position="273"/>
    </location>
</feature>
<dbReference type="InterPro" id="IPR016047">
    <property type="entry name" value="M23ase_b-sheet_dom"/>
</dbReference>
<gene>
    <name evidence="4" type="ORF">E1H14_02885</name>
</gene>
<dbReference type="InterPro" id="IPR011055">
    <property type="entry name" value="Dup_hybrid_motif"/>
</dbReference>
<dbReference type="RefSeq" id="WP_149389964.1">
    <property type="nucleotide sequence ID" value="NZ_SMRS01000002.1"/>
</dbReference>
<dbReference type="OrthoDB" id="9805070at2"/>